<evidence type="ECO:0000256" key="6">
    <source>
        <dbReference type="ARBA" id="ARBA00023004"/>
    </source>
</evidence>
<gene>
    <name evidence="11" type="ORF">E4100_02835</name>
</gene>
<dbReference type="PANTHER" id="PTHR11431:SF127">
    <property type="entry name" value="BACTERIAL NON-HEME FERRITIN"/>
    <property type="match status" value="1"/>
</dbReference>
<dbReference type="SUPFAM" id="SSF47240">
    <property type="entry name" value="Ferritin-like"/>
    <property type="match status" value="1"/>
</dbReference>
<dbReference type="GO" id="GO:0008198">
    <property type="term" value="F:ferrous iron binding"/>
    <property type="evidence" value="ECO:0007669"/>
    <property type="project" value="TreeGrafter"/>
</dbReference>
<evidence type="ECO:0000256" key="5">
    <source>
        <dbReference type="ARBA" id="ARBA00023002"/>
    </source>
</evidence>
<dbReference type="FunFam" id="1.20.1260.10:FF:000001">
    <property type="entry name" value="Non-heme ferritin"/>
    <property type="match status" value="1"/>
</dbReference>
<proteinExistence type="inferred from homology"/>
<dbReference type="InterPro" id="IPR008331">
    <property type="entry name" value="Ferritin_DPS_dom"/>
</dbReference>
<dbReference type="Proteomes" id="UP000298381">
    <property type="component" value="Unassembled WGS sequence"/>
</dbReference>
<protein>
    <recommendedName>
        <fullName evidence="9">Ferritin</fullName>
        <ecNumber evidence="9">1.16.3.2</ecNumber>
    </recommendedName>
</protein>
<dbReference type="InterPro" id="IPR009078">
    <property type="entry name" value="Ferritin-like_SF"/>
</dbReference>
<dbReference type="InterPro" id="IPR001519">
    <property type="entry name" value="Ferritin"/>
</dbReference>
<keyword evidence="5" id="KW-0560">Oxidoreductase</keyword>
<organism evidence="11 12">
    <name type="scientific">Soehngenia longivitae</name>
    <dbReference type="NCBI Taxonomy" id="2562294"/>
    <lineage>
        <taxon>Bacteria</taxon>
        <taxon>Bacillati</taxon>
        <taxon>Bacillota</taxon>
        <taxon>Tissierellia</taxon>
        <taxon>Tissierellales</taxon>
        <taxon>Tissierellaceae</taxon>
        <taxon>Soehngenia</taxon>
    </lineage>
</organism>
<comment type="catalytic activity">
    <reaction evidence="7 9">
        <text>4 Fe(2+) + O2 + 6 H2O = 4 iron(III) oxide-hydroxide + 12 H(+)</text>
        <dbReference type="Rhea" id="RHEA:11972"/>
        <dbReference type="ChEBI" id="CHEBI:15377"/>
        <dbReference type="ChEBI" id="CHEBI:15378"/>
        <dbReference type="ChEBI" id="CHEBI:15379"/>
        <dbReference type="ChEBI" id="CHEBI:29033"/>
        <dbReference type="ChEBI" id="CHEBI:78619"/>
        <dbReference type="EC" id="1.16.3.2"/>
    </reaction>
</comment>
<evidence type="ECO:0000256" key="9">
    <source>
        <dbReference type="RuleBase" id="RU361145"/>
    </source>
</evidence>
<name>A0A4Z0D839_9FIRM</name>
<evidence type="ECO:0000256" key="4">
    <source>
        <dbReference type="ARBA" id="ARBA00022723"/>
    </source>
</evidence>
<dbReference type="RefSeq" id="WP_135270529.1">
    <property type="nucleotide sequence ID" value="NZ_SRIB01000003.1"/>
</dbReference>
<dbReference type="GO" id="GO:0042802">
    <property type="term" value="F:identical protein binding"/>
    <property type="evidence" value="ECO:0007669"/>
    <property type="project" value="UniProtKB-ARBA"/>
</dbReference>
<comment type="caution">
    <text evidence="11">The sequence shown here is derived from an EMBL/GenBank/DDBJ whole genome shotgun (WGS) entry which is preliminary data.</text>
</comment>
<dbReference type="InterPro" id="IPR012347">
    <property type="entry name" value="Ferritin-like"/>
</dbReference>
<feature type="binding site" evidence="8">
    <location>
        <position position="126"/>
    </location>
    <ligand>
        <name>Fe cation</name>
        <dbReference type="ChEBI" id="CHEBI:24875"/>
        <label>1</label>
    </ligand>
</feature>
<dbReference type="PANTHER" id="PTHR11431">
    <property type="entry name" value="FERRITIN"/>
    <property type="match status" value="1"/>
</dbReference>
<dbReference type="GO" id="GO:0004322">
    <property type="term" value="F:ferroxidase activity"/>
    <property type="evidence" value="ECO:0007669"/>
    <property type="project" value="TreeGrafter"/>
</dbReference>
<dbReference type="PROSITE" id="PS50905">
    <property type="entry name" value="FERRITIN_LIKE"/>
    <property type="match status" value="1"/>
</dbReference>
<dbReference type="CDD" id="cd01055">
    <property type="entry name" value="Nonheme_Ferritin"/>
    <property type="match status" value="1"/>
</dbReference>
<accession>A0A4Z0D839</accession>
<sequence length="161" mass="18743">MSDKVLKALNDQFNFEMQSGYLYLGMAGYCAAENMNGMAHFFTKQAYEEFGHAMKFFGYINDIDGRVTTQAMPEPRNEFNSFLECFSAALEHEKKVTGRIYSILELAKEEKHYPTAEFLQWFVKEQVEEEANFRDIVAKLEKVNENFQGLMLLDKELGMRE</sequence>
<evidence type="ECO:0000256" key="2">
    <source>
        <dbReference type="ARBA" id="ARBA00006950"/>
    </source>
</evidence>
<dbReference type="GO" id="GO:0008199">
    <property type="term" value="F:ferric iron binding"/>
    <property type="evidence" value="ECO:0007669"/>
    <property type="project" value="InterPro"/>
</dbReference>
<comment type="subcellular location">
    <subcellularLocation>
        <location evidence="9">Cytoplasm</location>
    </subcellularLocation>
</comment>
<reference evidence="11 12" key="1">
    <citation type="submission" date="2019-03" db="EMBL/GenBank/DDBJ databases">
        <title>Draft genome sequence data and analysis of a Fermenting Bacterium, Soehngenia longevitae strain 1933PT, isolated from petroleum reservoir in Azerbaijan.</title>
        <authorList>
            <person name="Grouzdev D.S."/>
            <person name="Bidzhieva S.K."/>
            <person name="Sokolova D.S."/>
            <person name="Tourova T.P."/>
            <person name="Poltaraus A.B."/>
            <person name="Nazina T.N."/>
        </authorList>
    </citation>
    <scope>NUCLEOTIDE SEQUENCE [LARGE SCALE GENOMIC DNA]</scope>
    <source>
        <strain evidence="11 12">1933P</strain>
    </source>
</reference>
<comment type="similarity">
    <text evidence="2 9">Belongs to the ferritin family. Prokaryotic subfamily.</text>
</comment>
<evidence type="ECO:0000259" key="10">
    <source>
        <dbReference type="PROSITE" id="PS50905"/>
    </source>
</evidence>
<dbReference type="GO" id="GO:0005829">
    <property type="term" value="C:cytosol"/>
    <property type="evidence" value="ECO:0007669"/>
    <property type="project" value="TreeGrafter"/>
</dbReference>
<dbReference type="Gene3D" id="1.20.1260.10">
    <property type="match status" value="1"/>
</dbReference>
<dbReference type="OrthoDB" id="9801481at2"/>
<keyword evidence="12" id="KW-1185">Reference proteome</keyword>
<evidence type="ECO:0000256" key="8">
    <source>
        <dbReference type="PIRSR" id="PIRSR601519-1"/>
    </source>
</evidence>
<dbReference type="InterPro" id="IPR009040">
    <property type="entry name" value="Ferritin-like_diiron"/>
</dbReference>
<evidence type="ECO:0000256" key="3">
    <source>
        <dbReference type="ARBA" id="ARBA00022434"/>
    </source>
</evidence>
<dbReference type="InterPro" id="IPR041719">
    <property type="entry name" value="Ferritin_prok"/>
</dbReference>
<keyword evidence="3 9" id="KW-0409">Iron storage</keyword>
<feature type="domain" description="Ferritin-like diiron" evidence="10">
    <location>
        <begin position="1"/>
        <end position="144"/>
    </location>
</feature>
<evidence type="ECO:0000256" key="1">
    <source>
        <dbReference type="ARBA" id="ARBA00002485"/>
    </source>
</evidence>
<dbReference type="Pfam" id="PF00210">
    <property type="entry name" value="Ferritin"/>
    <property type="match status" value="1"/>
</dbReference>
<dbReference type="EMBL" id="SRIB01000003">
    <property type="protein sequence ID" value="TFZ41048.1"/>
    <property type="molecule type" value="Genomic_DNA"/>
</dbReference>
<feature type="binding site" evidence="8">
    <location>
        <position position="93"/>
    </location>
    <ligand>
        <name>Fe cation</name>
        <dbReference type="ChEBI" id="CHEBI:24875"/>
        <label>1</label>
    </ligand>
</feature>
<keyword evidence="9" id="KW-0963">Cytoplasm</keyword>
<evidence type="ECO:0000313" key="11">
    <source>
        <dbReference type="EMBL" id="TFZ41048.1"/>
    </source>
</evidence>
<dbReference type="AlphaFoldDB" id="A0A4Z0D839"/>
<keyword evidence="6 8" id="KW-0408">Iron</keyword>
<feature type="binding site" evidence="8">
    <location>
        <position position="52"/>
    </location>
    <ligand>
        <name>Fe cation</name>
        <dbReference type="ChEBI" id="CHEBI:24875"/>
        <label>1</label>
    </ligand>
</feature>
<dbReference type="EC" id="1.16.3.2" evidence="9"/>
<dbReference type="GO" id="GO:0006879">
    <property type="term" value="P:intracellular iron ion homeostasis"/>
    <property type="evidence" value="ECO:0007669"/>
    <property type="project" value="UniProtKB-KW"/>
</dbReference>
<feature type="binding site" evidence="8">
    <location>
        <position position="16"/>
    </location>
    <ligand>
        <name>Fe cation</name>
        <dbReference type="ChEBI" id="CHEBI:24875"/>
        <label>1</label>
    </ligand>
</feature>
<dbReference type="GO" id="GO:0006826">
    <property type="term" value="P:iron ion transport"/>
    <property type="evidence" value="ECO:0007669"/>
    <property type="project" value="InterPro"/>
</dbReference>
<evidence type="ECO:0000313" key="12">
    <source>
        <dbReference type="Proteomes" id="UP000298381"/>
    </source>
</evidence>
<evidence type="ECO:0000256" key="7">
    <source>
        <dbReference type="ARBA" id="ARBA00048035"/>
    </source>
</evidence>
<comment type="function">
    <text evidence="1 9">Iron-storage protein.</text>
</comment>
<keyword evidence="4 8" id="KW-0479">Metal-binding</keyword>
<feature type="binding site" evidence="8">
    <location>
        <position position="49"/>
    </location>
    <ligand>
        <name>Fe cation</name>
        <dbReference type="ChEBI" id="CHEBI:24875"/>
        <label>1</label>
    </ligand>
</feature>